<keyword evidence="2" id="KW-1133">Transmembrane helix</keyword>
<comment type="caution">
    <text evidence="3">The sequence shown here is derived from an EMBL/GenBank/DDBJ whole genome shotgun (WGS) entry which is preliminary data.</text>
</comment>
<dbReference type="RefSeq" id="WP_226580531.1">
    <property type="nucleotide sequence ID" value="NZ_BLAY01000038.1"/>
</dbReference>
<evidence type="ECO:0008006" key="5">
    <source>
        <dbReference type="Google" id="ProtNLM"/>
    </source>
</evidence>
<protein>
    <recommendedName>
        <fullName evidence="5">DUF2812 domain-containing protein</fullName>
    </recommendedName>
</protein>
<keyword evidence="4" id="KW-1185">Reference proteome</keyword>
<feature type="region of interest" description="Disordered" evidence="1">
    <location>
        <begin position="182"/>
        <end position="203"/>
    </location>
</feature>
<keyword evidence="2" id="KW-0812">Transmembrane</keyword>
<keyword evidence="2" id="KW-0472">Membrane</keyword>
<accession>A0AAV3X7B8</accession>
<dbReference type="Proteomes" id="UP001050975">
    <property type="component" value="Unassembled WGS sequence"/>
</dbReference>
<evidence type="ECO:0000256" key="2">
    <source>
        <dbReference type="SAM" id="Phobius"/>
    </source>
</evidence>
<sequence>MLQFTILSLLVGSLGFQASLIGGWMRWRTIAIAQEEEEEEEILTRYDFRADIDTAVNGQTNGSPQSGARDLRLLGWEFKIVRANRDLFRNQAILQRLCEEEAEAGWVLLEKLDDRRVRFKRPVALRDLIKPERLSFDPYRCHYGPGMSPLAVLLAIAAISAFILPAYLGYALVSATKGYSPRGLPPQSSQNSEKAIPLPSPVD</sequence>
<reference evidence="3" key="1">
    <citation type="submission" date="2019-10" db="EMBL/GenBank/DDBJ databases">
        <title>Draft genome sequece of Microseira wollei NIES-4236.</title>
        <authorList>
            <person name="Yamaguchi H."/>
            <person name="Suzuki S."/>
            <person name="Kawachi M."/>
        </authorList>
    </citation>
    <scope>NUCLEOTIDE SEQUENCE</scope>
    <source>
        <strain evidence="3">NIES-4236</strain>
    </source>
</reference>
<evidence type="ECO:0000313" key="4">
    <source>
        <dbReference type="Proteomes" id="UP001050975"/>
    </source>
</evidence>
<evidence type="ECO:0000256" key="1">
    <source>
        <dbReference type="SAM" id="MobiDB-lite"/>
    </source>
</evidence>
<proteinExistence type="predicted"/>
<dbReference type="EMBL" id="BLAY01000038">
    <property type="protein sequence ID" value="GET38043.1"/>
    <property type="molecule type" value="Genomic_DNA"/>
</dbReference>
<organism evidence="3 4">
    <name type="scientific">Microseira wollei NIES-4236</name>
    <dbReference type="NCBI Taxonomy" id="2530354"/>
    <lineage>
        <taxon>Bacteria</taxon>
        <taxon>Bacillati</taxon>
        <taxon>Cyanobacteriota</taxon>
        <taxon>Cyanophyceae</taxon>
        <taxon>Oscillatoriophycideae</taxon>
        <taxon>Aerosakkonematales</taxon>
        <taxon>Aerosakkonemataceae</taxon>
        <taxon>Microseira</taxon>
    </lineage>
</organism>
<feature type="transmembrane region" description="Helical" evidence="2">
    <location>
        <begin position="150"/>
        <end position="173"/>
    </location>
</feature>
<evidence type="ECO:0000313" key="3">
    <source>
        <dbReference type="EMBL" id="GET38043.1"/>
    </source>
</evidence>
<name>A0AAV3X7B8_9CYAN</name>
<gene>
    <name evidence="3" type="ORF">MiSe_27970</name>
</gene>
<dbReference type="AlphaFoldDB" id="A0AAV3X7B8"/>